<comment type="catalytic activity">
    <reaction evidence="4 5">
        <text>dUTP + H2O = dUMP + diphosphate + H(+)</text>
        <dbReference type="Rhea" id="RHEA:10248"/>
        <dbReference type="ChEBI" id="CHEBI:15377"/>
        <dbReference type="ChEBI" id="CHEBI:15378"/>
        <dbReference type="ChEBI" id="CHEBI:33019"/>
        <dbReference type="ChEBI" id="CHEBI:61555"/>
        <dbReference type="ChEBI" id="CHEBI:246422"/>
        <dbReference type="EC" id="3.6.1.23"/>
    </reaction>
</comment>
<dbReference type="InterPro" id="IPR029054">
    <property type="entry name" value="dUTPase-like"/>
</dbReference>
<keyword evidence="5" id="KW-0460">Magnesium</keyword>
<dbReference type="NCBIfam" id="TIGR00576">
    <property type="entry name" value="dut"/>
    <property type="match status" value="1"/>
</dbReference>
<protein>
    <recommendedName>
        <fullName evidence="5">Deoxyuridine 5'-triphosphate nucleotidohydrolase</fullName>
        <shortName evidence="5">dUTPase</shortName>
        <ecNumber evidence="5">3.6.1.23</ecNumber>
    </recommendedName>
    <alternativeName>
        <fullName evidence="5">dUTP pyrophosphatase</fullName>
    </alternativeName>
</protein>
<sequence length="153" mass="16233">MEETVKVRFKRISAGDTQKPEIPLYATAGAAGADLYACLDQKMVVRPGERVRVPTGIAIELPGPQIAAFVFARSGLADKKGLTLSNGVGVIDSDFRGEIKVLMINLGQEDVTISNGDRIAQIAFIPVCRTAFYEVEDLGDTARGEGGFGSTGV</sequence>
<comment type="function">
    <text evidence="5">This enzyme is involved in nucleotide metabolism: it produces dUMP, the immediate precursor of thymidine nucleotides and it decreases the intracellular concentration of dUTP so that uracil cannot be incorporated into DNA.</text>
</comment>
<evidence type="ECO:0000256" key="3">
    <source>
        <dbReference type="ARBA" id="ARBA00023080"/>
    </source>
</evidence>
<dbReference type="GO" id="GO:0006226">
    <property type="term" value="P:dUMP biosynthetic process"/>
    <property type="evidence" value="ECO:0007669"/>
    <property type="project" value="UniProtKB-UniRule"/>
</dbReference>
<dbReference type="InterPro" id="IPR033704">
    <property type="entry name" value="dUTPase_trimeric"/>
</dbReference>
<comment type="similarity">
    <text evidence="1 5">Belongs to the dUTPase family.</text>
</comment>
<dbReference type="Gene3D" id="2.70.40.10">
    <property type="match status" value="1"/>
</dbReference>
<dbReference type="InterPro" id="IPR036157">
    <property type="entry name" value="dUTPase-like_sf"/>
</dbReference>
<reference evidence="7 8" key="1">
    <citation type="submission" date="2019-12" db="EMBL/GenBank/DDBJ databases">
        <title>Sequence classification of anaerobic respiratory reductive dehalogenases: First we see many, then we see few.</title>
        <authorList>
            <person name="Molenda O."/>
            <person name="Puentes Jacome L.A."/>
            <person name="Cao X."/>
            <person name="Nesbo C.L."/>
            <person name="Tang S."/>
            <person name="Morson N."/>
            <person name="Patron J."/>
            <person name="Lomheim L."/>
            <person name="Wishart D.S."/>
            <person name="Edwards E.A."/>
        </authorList>
    </citation>
    <scope>NUCLEOTIDE SEQUENCE [LARGE SCALE GENOMIC DNA]</scope>
    <source>
        <strain evidence="7 8">12DCA</strain>
    </source>
</reference>
<accession>A0A857DH53</accession>
<name>A0A857DH53_9FIRM</name>
<organism evidence="7 8">
    <name type="scientific">Dehalobacter restrictus</name>
    <dbReference type="NCBI Taxonomy" id="55583"/>
    <lineage>
        <taxon>Bacteria</taxon>
        <taxon>Bacillati</taxon>
        <taxon>Bacillota</taxon>
        <taxon>Clostridia</taxon>
        <taxon>Eubacteriales</taxon>
        <taxon>Desulfitobacteriaceae</taxon>
        <taxon>Dehalobacter</taxon>
    </lineage>
</organism>
<proteinExistence type="inferred from homology"/>
<dbReference type="NCBIfam" id="NF001862">
    <property type="entry name" value="PRK00601.1"/>
    <property type="match status" value="1"/>
</dbReference>
<dbReference type="PANTHER" id="PTHR11241:SF0">
    <property type="entry name" value="DEOXYURIDINE 5'-TRIPHOSPHATE NUCLEOTIDOHYDROLASE"/>
    <property type="match status" value="1"/>
</dbReference>
<dbReference type="RefSeq" id="WP_019226879.1">
    <property type="nucleotide sequence ID" value="NZ_CP046996.1"/>
</dbReference>
<evidence type="ECO:0000259" key="6">
    <source>
        <dbReference type="Pfam" id="PF00692"/>
    </source>
</evidence>
<dbReference type="GO" id="GO:0046081">
    <property type="term" value="P:dUTP catabolic process"/>
    <property type="evidence" value="ECO:0007669"/>
    <property type="project" value="InterPro"/>
</dbReference>
<dbReference type="InterPro" id="IPR008181">
    <property type="entry name" value="dUTPase"/>
</dbReference>
<evidence type="ECO:0000256" key="1">
    <source>
        <dbReference type="ARBA" id="ARBA00006581"/>
    </source>
</evidence>
<dbReference type="EMBL" id="CP046996">
    <property type="protein sequence ID" value="QHA00227.1"/>
    <property type="molecule type" value="Genomic_DNA"/>
</dbReference>
<feature type="binding site" evidence="5">
    <location>
        <begin position="73"/>
        <end position="75"/>
    </location>
    <ligand>
        <name>substrate</name>
    </ligand>
</feature>
<dbReference type="AlphaFoldDB" id="A0A857DH53"/>
<evidence type="ECO:0000256" key="5">
    <source>
        <dbReference type="HAMAP-Rule" id="MF_00116"/>
    </source>
</evidence>
<feature type="domain" description="dUTPase-like" evidence="6">
    <location>
        <begin position="21"/>
        <end position="152"/>
    </location>
</feature>
<keyword evidence="5" id="KW-0479">Metal-binding</keyword>
<feature type="binding site" evidence="5">
    <location>
        <position position="86"/>
    </location>
    <ligand>
        <name>substrate</name>
    </ligand>
</feature>
<dbReference type="Proteomes" id="UP000430508">
    <property type="component" value="Chromosome"/>
</dbReference>
<dbReference type="GO" id="GO:0004170">
    <property type="term" value="F:dUTP diphosphatase activity"/>
    <property type="evidence" value="ECO:0007669"/>
    <property type="project" value="UniProtKB-UniRule"/>
</dbReference>
<evidence type="ECO:0000313" key="7">
    <source>
        <dbReference type="EMBL" id="QHA00227.1"/>
    </source>
</evidence>
<dbReference type="CDD" id="cd07557">
    <property type="entry name" value="trimeric_dUTPase"/>
    <property type="match status" value="1"/>
</dbReference>
<comment type="cofactor">
    <cofactor evidence="5">
        <name>Mg(2+)</name>
        <dbReference type="ChEBI" id="CHEBI:18420"/>
    </cofactor>
</comment>
<keyword evidence="2 5" id="KW-0378">Hydrolase</keyword>
<dbReference type="Pfam" id="PF00692">
    <property type="entry name" value="dUTPase"/>
    <property type="match status" value="1"/>
</dbReference>
<comment type="pathway">
    <text evidence="5">Pyrimidine metabolism; dUMP biosynthesis; dUMP from dCTP (dUTP route): step 2/2.</text>
</comment>
<dbReference type="EC" id="3.6.1.23" evidence="5"/>
<evidence type="ECO:0000313" key="8">
    <source>
        <dbReference type="Proteomes" id="UP000430508"/>
    </source>
</evidence>
<feature type="binding site" evidence="5">
    <location>
        <begin position="90"/>
        <end position="92"/>
    </location>
    <ligand>
        <name>substrate</name>
    </ligand>
</feature>
<dbReference type="GO" id="GO:0000287">
    <property type="term" value="F:magnesium ion binding"/>
    <property type="evidence" value="ECO:0007669"/>
    <property type="project" value="UniProtKB-UniRule"/>
</dbReference>
<dbReference type="PANTHER" id="PTHR11241">
    <property type="entry name" value="DEOXYURIDINE 5'-TRIPHOSPHATE NUCLEOTIDOHYDROLASE"/>
    <property type="match status" value="1"/>
</dbReference>
<evidence type="ECO:0000256" key="2">
    <source>
        <dbReference type="ARBA" id="ARBA00022801"/>
    </source>
</evidence>
<gene>
    <name evidence="5" type="primary">dut</name>
    <name evidence="7" type="ORF">GQ588_05960</name>
</gene>
<comment type="caution">
    <text evidence="5">Lacks conserved residue(s) required for the propagation of feature annotation.</text>
</comment>
<dbReference type="SUPFAM" id="SSF51283">
    <property type="entry name" value="dUTPase-like"/>
    <property type="match status" value="1"/>
</dbReference>
<evidence type="ECO:0000256" key="4">
    <source>
        <dbReference type="ARBA" id="ARBA00047686"/>
    </source>
</evidence>
<dbReference type="HAMAP" id="MF_00116">
    <property type="entry name" value="dUTPase_bact"/>
    <property type="match status" value="1"/>
</dbReference>
<dbReference type="UniPathway" id="UPA00610">
    <property type="reaction ID" value="UER00666"/>
</dbReference>
<keyword evidence="3 5" id="KW-0546">Nucleotide metabolism</keyword>